<comment type="function">
    <text evidence="19">Promotes hydrogen peroxide H(2)O(2) production and cell death.</text>
</comment>
<evidence type="ECO:0000256" key="8">
    <source>
        <dbReference type="ARBA" id="ARBA00022729"/>
    </source>
</evidence>
<dbReference type="Pfam" id="PF00069">
    <property type="entry name" value="Pkinase"/>
    <property type="match status" value="1"/>
</dbReference>
<dbReference type="InterPro" id="IPR001220">
    <property type="entry name" value="Legume_lectin_dom"/>
</dbReference>
<evidence type="ECO:0000256" key="1">
    <source>
        <dbReference type="ARBA" id="ARBA00004251"/>
    </source>
</evidence>
<dbReference type="FunFam" id="1.10.510.10:FF:000240">
    <property type="entry name" value="Lectin-domain containing receptor kinase A4.3"/>
    <property type="match status" value="1"/>
</dbReference>
<dbReference type="Gene3D" id="2.60.120.200">
    <property type="match status" value="1"/>
</dbReference>
<dbReference type="PROSITE" id="PS00308">
    <property type="entry name" value="LECTIN_LEGUME_ALPHA"/>
    <property type="match status" value="1"/>
</dbReference>
<keyword evidence="14 22" id="KW-1133">Transmembrane helix</keyword>
<evidence type="ECO:0000256" key="3">
    <source>
        <dbReference type="ARBA" id="ARBA00010217"/>
    </source>
</evidence>
<dbReference type="CDD" id="cd06899">
    <property type="entry name" value="lectin_legume_LecRK_Arcelin_ConA"/>
    <property type="match status" value="1"/>
</dbReference>
<evidence type="ECO:0000256" key="14">
    <source>
        <dbReference type="ARBA" id="ARBA00022989"/>
    </source>
</evidence>
<dbReference type="SUPFAM" id="SSF49899">
    <property type="entry name" value="Concanavalin A-like lectins/glucanases"/>
    <property type="match status" value="1"/>
</dbReference>
<evidence type="ECO:0000259" key="23">
    <source>
        <dbReference type="PROSITE" id="PS50011"/>
    </source>
</evidence>
<evidence type="ECO:0000256" key="21">
    <source>
        <dbReference type="PROSITE-ProRule" id="PRU10141"/>
    </source>
</evidence>
<keyword evidence="15 22" id="KW-0472">Membrane</keyword>
<comment type="similarity">
    <text evidence="2">In the N-terminal section; belongs to the leguminous lectin family.</text>
</comment>
<dbReference type="InterPro" id="IPR013320">
    <property type="entry name" value="ConA-like_dom_sf"/>
</dbReference>
<dbReference type="EMBL" id="QGNW01000306">
    <property type="protein sequence ID" value="RVW77823.1"/>
    <property type="molecule type" value="Genomic_DNA"/>
</dbReference>
<evidence type="ECO:0000256" key="2">
    <source>
        <dbReference type="ARBA" id="ARBA00008536"/>
    </source>
</evidence>
<evidence type="ECO:0000256" key="11">
    <source>
        <dbReference type="ARBA" id="ARBA00022777"/>
    </source>
</evidence>
<evidence type="ECO:0000313" key="24">
    <source>
        <dbReference type="EMBL" id="RVW77823.1"/>
    </source>
</evidence>
<comment type="caution">
    <text evidence="24">The sequence shown here is derived from an EMBL/GenBank/DDBJ whole genome shotgun (WGS) entry which is preliminary data.</text>
</comment>
<keyword evidence="17" id="KW-0325">Glycoprotein</keyword>
<dbReference type="FunFam" id="3.30.200.20:FF:000168">
    <property type="entry name" value="L-type lectin-domain containing receptor kinase IX.1"/>
    <property type="match status" value="1"/>
</dbReference>
<feature type="domain" description="Protein kinase" evidence="23">
    <location>
        <begin position="348"/>
        <end position="626"/>
    </location>
</feature>
<evidence type="ECO:0000256" key="20">
    <source>
        <dbReference type="ARBA" id="ARBA00063357"/>
    </source>
</evidence>
<evidence type="ECO:0000256" key="17">
    <source>
        <dbReference type="ARBA" id="ARBA00023180"/>
    </source>
</evidence>
<dbReference type="CDD" id="cd14066">
    <property type="entry name" value="STKc_IRAK"/>
    <property type="match status" value="1"/>
</dbReference>
<dbReference type="GO" id="GO:0005524">
    <property type="term" value="F:ATP binding"/>
    <property type="evidence" value="ECO:0007669"/>
    <property type="project" value="UniProtKB-UniRule"/>
</dbReference>
<evidence type="ECO:0000256" key="15">
    <source>
        <dbReference type="ARBA" id="ARBA00023136"/>
    </source>
</evidence>
<dbReference type="Proteomes" id="UP000288805">
    <property type="component" value="Unassembled WGS sequence"/>
</dbReference>
<reference evidence="24 25" key="1">
    <citation type="journal article" date="2018" name="PLoS Genet.">
        <title>Population sequencing reveals clonal diversity and ancestral inbreeding in the grapevine cultivar Chardonnay.</title>
        <authorList>
            <person name="Roach M.J."/>
            <person name="Johnson D.L."/>
            <person name="Bohlmann J."/>
            <person name="van Vuuren H.J."/>
            <person name="Jones S.J."/>
            <person name="Pretorius I.S."/>
            <person name="Schmidt S.A."/>
            <person name="Borneman A.R."/>
        </authorList>
    </citation>
    <scope>NUCLEOTIDE SEQUENCE [LARGE SCALE GENOMIC DNA]</scope>
    <source>
        <strain evidence="25">cv. Chardonnay</strain>
        <tissue evidence="24">Leaf</tissue>
    </source>
</reference>
<evidence type="ECO:0000256" key="6">
    <source>
        <dbReference type="ARBA" id="ARBA00022679"/>
    </source>
</evidence>
<dbReference type="Gene3D" id="3.30.200.20">
    <property type="entry name" value="Phosphorylase Kinase, domain 1"/>
    <property type="match status" value="1"/>
</dbReference>
<evidence type="ECO:0000256" key="19">
    <source>
        <dbReference type="ARBA" id="ARBA00058818"/>
    </source>
</evidence>
<keyword evidence="16 24" id="KW-0675">Receptor</keyword>
<keyword evidence="10 21" id="KW-0547">Nucleotide-binding</keyword>
<dbReference type="GO" id="GO:0009626">
    <property type="term" value="P:plant-type hypersensitive response"/>
    <property type="evidence" value="ECO:0007669"/>
    <property type="project" value="UniProtKB-ARBA"/>
</dbReference>
<evidence type="ECO:0000256" key="9">
    <source>
        <dbReference type="ARBA" id="ARBA00022734"/>
    </source>
</evidence>
<evidence type="ECO:0000256" key="18">
    <source>
        <dbReference type="ARBA" id="ARBA00058054"/>
    </source>
</evidence>
<keyword evidence="6" id="KW-0808">Transferase</keyword>
<dbReference type="GO" id="GO:0004674">
    <property type="term" value="F:protein serine/threonine kinase activity"/>
    <property type="evidence" value="ECO:0007669"/>
    <property type="project" value="UniProtKB-KW"/>
</dbReference>
<evidence type="ECO:0000256" key="12">
    <source>
        <dbReference type="ARBA" id="ARBA00022821"/>
    </source>
</evidence>
<name>A0A438H0A4_VITVI</name>
<dbReference type="Pfam" id="PF00139">
    <property type="entry name" value="Lectin_legB"/>
    <property type="match status" value="1"/>
</dbReference>
<dbReference type="Gene3D" id="1.10.510.10">
    <property type="entry name" value="Transferase(Phosphotransferase) domain 1"/>
    <property type="match status" value="1"/>
</dbReference>
<keyword evidence="11 24" id="KW-0418">Kinase</keyword>
<sequence>MAVCNAGIAQLHSNTLPLLHIFVVSFLLSLMIPSTNSSLSFSFNDFDPNGNQIHFEGQASYSGDKAIYLTRNQQEKKMNDSWGRATYREPFHLWDKASTRMVDFSTNFSFGIDLGYFHGEGLAFFLAPYGTQLPSDVTGGSGLGLVSNNQQALNSTENHFFAVEFDTYPNDWDPKYDHVGININSMKSVENMTWWSHTLGGKINHVSISYASSSKNLSVIFGTDDLYDNTTPQSLYYKVNLSNYLPEFVTIGFSSARKNSYEINVIYSWSFRSSDLQISDRVVVGLSFGVCALVAGLGMVFFCLWKKGISEKGVEDPDFDLSMVEDFATGTGPRKFTRQELVLATNNFAEAEKLGEGGFGGVYKGFLRNPSSYIAVKRVSRGSEQGVKEYASEVKIISRLRHRNLVQLMGWSHKKRELLLVYDFMPNGSLASCLFEGKTLLTWAMRYKIATGLASALLYLHEEWEQCVVHRDVKSSNVMLDTDFNAKLSDFGLARLVDHGKRSQTTVLAGTMGYMAPECLMKGNASKESDVYSFGVVALEICCGRKSVEPKAKENQIKLVEWVWTLYGVGKLLEAADPRLCADFDEKQIERLMIVGLWCAHPDCNIRPAIRQAVNVLNYEASLPVLPSNMPVPMYYAPPENTYAFSLQASYTVTISERG</sequence>
<feature type="transmembrane region" description="Helical" evidence="22">
    <location>
        <begin position="15"/>
        <end position="32"/>
    </location>
</feature>
<dbReference type="InterPro" id="IPR050528">
    <property type="entry name" value="L-type_Lectin-RKs"/>
</dbReference>
<dbReference type="InterPro" id="IPR008271">
    <property type="entry name" value="Ser/Thr_kinase_AS"/>
</dbReference>
<dbReference type="InterPro" id="IPR011009">
    <property type="entry name" value="Kinase-like_dom_sf"/>
</dbReference>
<evidence type="ECO:0000313" key="25">
    <source>
        <dbReference type="Proteomes" id="UP000288805"/>
    </source>
</evidence>
<dbReference type="SMART" id="SM00220">
    <property type="entry name" value="S_TKc"/>
    <property type="match status" value="1"/>
</dbReference>
<keyword evidence="12" id="KW-0611">Plant defense</keyword>
<gene>
    <name evidence="24" type="primary">LECRK91_7</name>
    <name evidence="24" type="ORF">CK203_054462</name>
</gene>
<comment type="function">
    <text evidence="18">Involved in resistance response to the pathogenic oomycetes Phytophthora infestans and Phytophthora capsici.</text>
</comment>
<comment type="subunit">
    <text evidence="20">Interacts with ABCG40.</text>
</comment>
<evidence type="ECO:0000256" key="4">
    <source>
        <dbReference type="ARBA" id="ARBA00022475"/>
    </source>
</evidence>
<dbReference type="GO" id="GO:0002229">
    <property type="term" value="P:defense response to oomycetes"/>
    <property type="evidence" value="ECO:0007669"/>
    <property type="project" value="UniProtKB-ARBA"/>
</dbReference>
<evidence type="ECO:0000256" key="22">
    <source>
        <dbReference type="SAM" id="Phobius"/>
    </source>
</evidence>
<dbReference type="GO" id="GO:0030246">
    <property type="term" value="F:carbohydrate binding"/>
    <property type="evidence" value="ECO:0007669"/>
    <property type="project" value="UniProtKB-KW"/>
</dbReference>
<keyword evidence="7 22" id="KW-0812">Transmembrane</keyword>
<evidence type="ECO:0000256" key="5">
    <source>
        <dbReference type="ARBA" id="ARBA00022527"/>
    </source>
</evidence>
<comment type="similarity">
    <text evidence="3">In the C-terminal section; belongs to the protein kinase superfamily. Ser/Thr protein kinase family.</text>
</comment>
<evidence type="ECO:0000256" key="10">
    <source>
        <dbReference type="ARBA" id="ARBA00022741"/>
    </source>
</evidence>
<protein>
    <submittedName>
        <fullName evidence="24">L-type lectin-domain containing receptor kinase IX.1</fullName>
    </submittedName>
</protein>
<dbReference type="FunFam" id="2.60.120.200:FF:000103">
    <property type="entry name" value="L-type lectin-domain containing receptor kinase IX.1"/>
    <property type="match status" value="1"/>
</dbReference>
<dbReference type="SUPFAM" id="SSF56112">
    <property type="entry name" value="Protein kinase-like (PK-like)"/>
    <property type="match status" value="1"/>
</dbReference>
<feature type="binding site" evidence="21">
    <location>
        <position position="377"/>
    </location>
    <ligand>
        <name>ATP</name>
        <dbReference type="ChEBI" id="CHEBI:30616"/>
    </ligand>
</feature>
<dbReference type="PROSITE" id="PS00107">
    <property type="entry name" value="PROTEIN_KINASE_ATP"/>
    <property type="match status" value="1"/>
</dbReference>
<feature type="transmembrane region" description="Helical" evidence="22">
    <location>
        <begin position="282"/>
        <end position="302"/>
    </location>
</feature>
<dbReference type="AlphaFoldDB" id="A0A438H0A4"/>
<dbReference type="InterPro" id="IPR017441">
    <property type="entry name" value="Protein_kinase_ATP_BS"/>
</dbReference>
<evidence type="ECO:0000256" key="13">
    <source>
        <dbReference type="ARBA" id="ARBA00022840"/>
    </source>
</evidence>
<dbReference type="InterPro" id="IPR000719">
    <property type="entry name" value="Prot_kinase_dom"/>
</dbReference>
<dbReference type="InterPro" id="IPR000985">
    <property type="entry name" value="Lectin_LegA_CS"/>
</dbReference>
<keyword evidence="8" id="KW-0732">Signal</keyword>
<accession>A0A438H0A4</accession>
<dbReference type="PROSITE" id="PS00108">
    <property type="entry name" value="PROTEIN_KINASE_ST"/>
    <property type="match status" value="1"/>
</dbReference>
<evidence type="ECO:0000256" key="7">
    <source>
        <dbReference type="ARBA" id="ARBA00022692"/>
    </source>
</evidence>
<proteinExistence type="inferred from homology"/>
<dbReference type="GO" id="GO:0005886">
    <property type="term" value="C:plasma membrane"/>
    <property type="evidence" value="ECO:0007669"/>
    <property type="project" value="UniProtKB-SubCell"/>
</dbReference>
<comment type="subcellular location">
    <subcellularLocation>
        <location evidence="1">Cell membrane</location>
        <topology evidence="1">Single-pass type I membrane protein</topology>
    </subcellularLocation>
</comment>
<keyword evidence="5" id="KW-0723">Serine/threonine-protein kinase</keyword>
<keyword evidence="13 21" id="KW-0067">ATP-binding</keyword>
<keyword evidence="4" id="KW-1003">Cell membrane</keyword>
<dbReference type="PROSITE" id="PS50011">
    <property type="entry name" value="PROTEIN_KINASE_DOM"/>
    <property type="match status" value="1"/>
</dbReference>
<keyword evidence="9 24" id="KW-0430">Lectin</keyword>
<organism evidence="24 25">
    <name type="scientific">Vitis vinifera</name>
    <name type="common">Grape</name>
    <dbReference type="NCBI Taxonomy" id="29760"/>
    <lineage>
        <taxon>Eukaryota</taxon>
        <taxon>Viridiplantae</taxon>
        <taxon>Streptophyta</taxon>
        <taxon>Embryophyta</taxon>
        <taxon>Tracheophyta</taxon>
        <taxon>Spermatophyta</taxon>
        <taxon>Magnoliopsida</taxon>
        <taxon>eudicotyledons</taxon>
        <taxon>Gunneridae</taxon>
        <taxon>Pentapetalae</taxon>
        <taxon>rosids</taxon>
        <taxon>Vitales</taxon>
        <taxon>Vitaceae</taxon>
        <taxon>Viteae</taxon>
        <taxon>Vitis</taxon>
    </lineage>
</organism>
<dbReference type="PANTHER" id="PTHR27007">
    <property type="match status" value="1"/>
</dbReference>
<evidence type="ECO:0000256" key="16">
    <source>
        <dbReference type="ARBA" id="ARBA00023170"/>
    </source>
</evidence>